<dbReference type="PROSITE" id="PS51257">
    <property type="entry name" value="PROKAR_LIPOPROTEIN"/>
    <property type="match status" value="1"/>
</dbReference>
<dbReference type="InterPro" id="IPR015915">
    <property type="entry name" value="Kelch-typ_b-propeller"/>
</dbReference>
<evidence type="ECO:0008006" key="8">
    <source>
        <dbReference type="Google" id="ProtNLM"/>
    </source>
</evidence>
<sequence length="1231" mass="128416">MRSSLLGRSAGELAALLLAASSCLVPGSAAITFTPTPSANLDLSQLGRVALAGDFDSISLFEFVGQNENSFNTNGSQSLLQQYPNGAFATLSTADGYIHGLCPYVLQNGTLAGVVVGGNFTSLGGVEAQGIALWNPDSGAITPLPGLSGQVASVYCDANSSTVYVGGSFTGANSSNAIAWTTEWTNLPFAGFNGPVTSITKAPNGNIVFGGQFDGLGNATSPKQRDMQVIPVTSANISASPSSGQPGFTDPKNIICKTGDQDGSGNTWLLADNVPGFWQAAFQFGFVPTKLRLYNTKEQGRGTKTWRFTALPINGIMRFTYIDPQGQNKTCDAQCPLPQNNETFQDFHFVNAVGMNEFRIDISAWYGQGGGLAGIELFEDDIYSYAINNFNEPKCDGVSPGTASATVTGPWDVTPSGKSTSEYLSTTLLGSNIRSDSASVVFTPNIRQSGNYSVQIYTPGCIQDNTCTNRGRVNITGQMGSPTGTMTKGAAQPYSTQISQTNNFDKYDQIYLGYIDMTSDTFKPTVTLTPSSGQVGPLTIVAQRVRFELITSSGGLNGLFEFNPNQATIDTDFSKSAIDTAGTGLSGNAMVNALATNGQSLYVGGNFSTSDFDNIFSVGTGDPASLPGGGLNAEVNFLYQNGSLVYVGGSFNNTRDGTVGGLNGVAVYDTSAKTWRALGSGVNGSVTNIVPLQVNNEPTIAISGFFDQVLRMGNAPSFAADGIALWDPARENWVNNLNISSIAIEGALSAMTEVPGFQPLYAGSVSSSASAAHDAVELTQNNGLSLQQLPINVQDTQADDSTITKRDLTLVKRAAGNSTNTGSGAATGLMYDQNGFNITAIGGHFTATAGNGSQINNLLIINGSTQSVTGISSGIDQNSTFLALGAAGSILYAGGTITGNVNGDNVTGLVLYDLGAEDFSTTQPPELQGASVSVNAIAPQPNSQDVYVGGSFTSGGSFNCPSLCIWDSARAQWNNPGSGIGGEVQTMAWVDNNQLLIGGNLTVNGTSHPLTIYDAKNDDFTAVPETDSLPGSVTALCSAASDGKSYWVAGTAKNGSSYIEKFDGSKWTPVPQLGEGSVVKGIQIFMLTQDHGDSAYFDNNQALLVLGQLVVPNFGNASAALFDGSKFTPFLLSNVAGGGPGTIAQVIVQNPGNFFKSGGGHLAVGFVVLIGLAISLVLIFLLVVAGIVAERVRRRREGYTRAPTQPFFDRGNMSRVPPAELLQSLGRGDRL</sequence>
<comment type="caution">
    <text evidence="6">The sequence shown here is derived from an EMBL/GenBank/DDBJ whole genome shotgun (WGS) entry which is preliminary data.</text>
</comment>
<dbReference type="InterPro" id="IPR011043">
    <property type="entry name" value="Gal_Oxase/kelch_b-propeller"/>
</dbReference>
<reference evidence="6" key="1">
    <citation type="journal article" date="2020" name="Stud. Mycol.">
        <title>101 Dothideomycetes genomes: a test case for predicting lifestyles and emergence of pathogens.</title>
        <authorList>
            <person name="Haridas S."/>
            <person name="Albert R."/>
            <person name="Binder M."/>
            <person name="Bloem J."/>
            <person name="Labutti K."/>
            <person name="Salamov A."/>
            <person name="Andreopoulos B."/>
            <person name="Baker S."/>
            <person name="Barry K."/>
            <person name="Bills G."/>
            <person name="Bluhm B."/>
            <person name="Cannon C."/>
            <person name="Castanera R."/>
            <person name="Culley D."/>
            <person name="Daum C."/>
            <person name="Ezra D."/>
            <person name="Gonzalez J."/>
            <person name="Henrissat B."/>
            <person name="Kuo A."/>
            <person name="Liang C."/>
            <person name="Lipzen A."/>
            <person name="Lutzoni F."/>
            <person name="Magnuson J."/>
            <person name="Mondo S."/>
            <person name="Nolan M."/>
            <person name="Ohm R."/>
            <person name="Pangilinan J."/>
            <person name="Park H.-J."/>
            <person name="Ramirez L."/>
            <person name="Alfaro M."/>
            <person name="Sun H."/>
            <person name="Tritt A."/>
            <person name="Yoshinaga Y."/>
            <person name="Zwiers L.-H."/>
            <person name="Turgeon B."/>
            <person name="Goodwin S."/>
            <person name="Spatafora J."/>
            <person name="Crous P."/>
            <person name="Grigoriev I."/>
        </authorList>
    </citation>
    <scope>NUCLEOTIDE SEQUENCE</scope>
    <source>
        <strain evidence="6">CBS 133067</strain>
    </source>
</reference>
<evidence type="ECO:0000259" key="3">
    <source>
        <dbReference type="Pfam" id="PF12768"/>
    </source>
</evidence>
<feature type="domain" description="Rax2-like third" evidence="5">
    <location>
        <begin position="383"/>
        <end position="550"/>
    </location>
</feature>
<feature type="domain" description="Rax2-like second" evidence="4">
    <location>
        <begin position="226"/>
        <end position="372"/>
    </location>
</feature>
<dbReference type="PANTHER" id="PTHR31778">
    <property type="entry name" value="BUD SITE SELECTION PROTEIN RAX2"/>
    <property type="match status" value="1"/>
</dbReference>
<dbReference type="SUPFAM" id="SSF50965">
    <property type="entry name" value="Galactose oxidase, central domain"/>
    <property type="match status" value="2"/>
</dbReference>
<keyword evidence="1" id="KW-0472">Membrane</keyword>
<evidence type="ECO:0000313" key="7">
    <source>
        <dbReference type="Proteomes" id="UP000799772"/>
    </source>
</evidence>
<keyword evidence="2" id="KW-0732">Signal</keyword>
<feature type="transmembrane region" description="Helical" evidence="1">
    <location>
        <begin position="1162"/>
        <end position="1189"/>
    </location>
</feature>
<keyword evidence="7" id="KW-1185">Reference proteome</keyword>
<accession>A0A9P4M9V6</accession>
<name>A0A9P4M9V6_9PEZI</name>
<evidence type="ECO:0000256" key="2">
    <source>
        <dbReference type="SAM" id="SignalP"/>
    </source>
</evidence>
<feature type="signal peptide" evidence="2">
    <location>
        <begin position="1"/>
        <end position="30"/>
    </location>
</feature>
<keyword evidence="1" id="KW-0812">Transmembrane</keyword>
<feature type="domain" description="Rax2-like C-terminal" evidence="3">
    <location>
        <begin position="909"/>
        <end position="1156"/>
    </location>
</feature>
<dbReference type="Gene3D" id="2.120.10.80">
    <property type="entry name" value="Kelch-type beta propeller"/>
    <property type="match status" value="1"/>
</dbReference>
<dbReference type="AlphaFoldDB" id="A0A9P4M9V6"/>
<evidence type="ECO:0000256" key="1">
    <source>
        <dbReference type="SAM" id="Phobius"/>
    </source>
</evidence>
<evidence type="ECO:0000313" key="6">
    <source>
        <dbReference type="EMBL" id="KAF2099762.1"/>
    </source>
</evidence>
<organism evidence="6 7">
    <name type="scientific">Rhizodiscina lignyota</name>
    <dbReference type="NCBI Taxonomy" id="1504668"/>
    <lineage>
        <taxon>Eukaryota</taxon>
        <taxon>Fungi</taxon>
        <taxon>Dikarya</taxon>
        <taxon>Ascomycota</taxon>
        <taxon>Pezizomycotina</taxon>
        <taxon>Dothideomycetes</taxon>
        <taxon>Pleosporomycetidae</taxon>
        <taxon>Aulographales</taxon>
        <taxon>Rhizodiscinaceae</taxon>
        <taxon>Rhizodiscina</taxon>
    </lineage>
</organism>
<proteinExistence type="predicted"/>
<feature type="chain" id="PRO_5040261883" description="Cellular morphogenesis protein" evidence="2">
    <location>
        <begin position="31"/>
        <end position="1231"/>
    </location>
</feature>
<protein>
    <recommendedName>
        <fullName evidence="8">Cellular morphogenesis protein</fullName>
    </recommendedName>
</protein>
<dbReference type="EMBL" id="ML978125">
    <property type="protein sequence ID" value="KAF2099762.1"/>
    <property type="molecule type" value="Genomic_DNA"/>
</dbReference>
<evidence type="ECO:0000259" key="4">
    <source>
        <dbReference type="Pfam" id="PF20842"/>
    </source>
</evidence>
<dbReference type="Pfam" id="PF20842">
    <property type="entry name" value="Rax2_2"/>
    <property type="match status" value="1"/>
</dbReference>
<keyword evidence="1" id="KW-1133">Transmembrane helix</keyword>
<dbReference type="PANTHER" id="PTHR31778:SF2">
    <property type="entry name" value="BUD SITE SELECTION PROTEIN RAX2"/>
    <property type="match status" value="1"/>
</dbReference>
<dbReference type="OrthoDB" id="2503993at2759"/>
<dbReference type="GO" id="GO:1902929">
    <property type="term" value="C:plasma membrane of growing cell tip"/>
    <property type="evidence" value="ECO:0007669"/>
    <property type="project" value="TreeGrafter"/>
</dbReference>
<evidence type="ECO:0000259" key="5">
    <source>
        <dbReference type="Pfam" id="PF20843"/>
    </source>
</evidence>
<dbReference type="SUPFAM" id="SSF101898">
    <property type="entry name" value="NHL repeat"/>
    <property type="match status" value="1"/>
</dbReference>
<gene>
    <name evidence="6" type="ORF">NA57DRAFT_65681</name>
</gene>
<dbReference type="Pfam" id="PF20843">
    <property type="entry name" value="Rax2_3"/>
    <property type="match status" value="1"/>
</dbReference>
<dbReference type="Proteomes" id="UP000799772">
    <property type="component" value="Unassembled WGS sequence"/>
</dbReference>
<dbReference type="InterPro" id="IPR048266">
    <property type="entry name" value="Rax2-like_second"/>
</dbReference>
<dbReference type="InterPro" id="IPR048265">
    <property type="entry name" value="Rax2-like_third"/>
</dbReference>
<dbReference type="Pfam" id="PF12768">
    <property type="entry name" value="Rax2"/>
    <property type="match status" value="1"/>
</dbReference>
<dbReference type="InterPro" id="IPR024982">
    <property type="entry name" value="Rax2-like_C"/>
</dbReference>